<keyword evidence="4 7" id="KW-0812">Transmembrane</keyword>
<name>A0A4Y7R789_9FIRM</name>
<dbReference type="EMBL" id="QFGA01000003">
    <property type="protein sequence ID" value="TEB04818.1"/>
    <property type="molecule type" value="Genomic_DNA"/>
</dbReference>
<protein>
    <recommendedName>
        <fullName evidence="8">YetF C-terminal domain-containing protein</fullName>
    </recommendedName>
</protein>
<feature type="transmembrane region" description="Helical" evidence="7">
    <location>
        <begin position="6"/>
        <end position="23"/>
    </location>
</feature>
<feature type="transmembrane region" description="Helical" evidence="7">
    <location>
        <begin position="60"/>
        <end position="78"/>
    </location>
</feature>
<proteinExistence type="inferred from homology"/>
<evidence type="ECO:0000313" key="10">
    <source>
        <dbReference type="Proteomes" id="UP000298324"/>
    </source>
</evidence>
<dbReference type="Gene3D" id="3.30.240.20">
    <property type="entry name" value="bsu07140 like domains"/>
    <property type="match status" value="2"/>
</dbReference>
<keyword evidence="3" id="KW-1003">Cell membrane</keyword>
<organism evidence="9 10">
    <name type="scientific">Pelotomaculum schinkii</name>
    <dbReference type="NCBI Taxonomy" id="78350"/>
    <lineage>
        <taxon>Bacteria</taxon>
        <taxon>Bacillati</taxon>
        <taxon>Bacillota</taxon>
        <taxon>Clostridia</taxon>
        <taxon>Eubacteriales</taxon>
        <taxon>Desulfotomaculaceae</taxon>
        <taxon>Pelotomaculum</taxon>
    </lineage>
</organism>
<dbReference type="Pfam" id="PF04239">
    <property type="entry name" value="DUF421"/>
    <property type="match status" value="1"/>
</dbReference>
<evidence type="ECO:0000256" key="1">
    <source>
        <dbReference type="ARBA" id="ARBA00004651"/>
    </source>
</evidence>
<dbReference type="AlphaFoldDB" id="A0A4Y7R789"/>
<comment type="subcellular location">
    <subcellularLocation>
        <location evidence="1">Cell membrane</location>
        <topology evidence="1">Multi-pass membrane protein</topology>
    </subcellularLocation>
</comment>
<evidence type="ECO:0000256" key="3">
    <source>
        <dbReference type="ARBA" id="ARBA00022475"/>
    </source>
</evidence>
<accession>A0A4Y7R789</accession>
<dbReference type="PANTHER" id="PTHR34582:SF6">
    <property type="entry name" value="UPF0702 TRANSMEMBRANE PROTEIN YCAP"/>
    <property type="match status" value="1"/>
</dbReference>
<dbReference type="InterPro" id="IPR023090">
    <property type="entry name" value="UPF0702_alpha/beta_dom_sf"/>
</dbReference>
<reference evidence="9 10" key="1">
    <citation type="journal article" date="2018" name="Environ. Microbiol.">
        <title>Novel energy conservation strategies and behaviour of Pelotomaculum schinkii driving syntrophic propionate catabolism.</title>
        <authorList>
            <person name="Hidalgo-Ahumada C.A.P."/>
            <person name="Nobu M.K."/>
            <person name="Narihiro T."/>
            <person name="Tamaki H."/>
            <person name="Liu W.T."/>
            <person name="Kamagata Y."/>
            <person name="Stams A.J.M."/>
            <person name="Imachi H."/>
            <person name="Sousa D.Z."/>
        </authorList>
    </citation>
    <scope>NUCLEOTIDE SEQUENCE [LARGE SCALE GENOMIC DNA]</scope>
    <source>
        <strain evidence="9 10">HH</strain>
    </source>
</reference>
<dbReference type="GO" id="GO:0005886">
    <property type="term" value="C:plasma membrane"/>
    <property type="evidence" value="ECO:0007669"/>
    <property type="project" value="UniProtKB-SubCell"/>
</dbReference>
<feature type="domain" description="YetF C-terminal" evidence="8">
    <location>
        <begin position="79"/>
        <end position="211"/>
    </location>
</feature>
<keyword evidence="10" id="KW-1185">Reference proteome</keyword>
<evidence type="ECO:0000256" key="6">
    <source>
        <dbReference type="ARBA" id="ARBA00023136"/>
    </source>
</evidence>
<evidence type="ECO:0000256" key="2">
    <source>
        <dbReference type="ARBA" id="ARBA00006448"/>
    </source>
</evidence>
<keyword evidence="5 7" id="KW-1133">Transmembrane helix</keyword>
<evidence type="ECO:0000256" key="4">
    <source>
        <dbReference type="ARBA" id="ARBA00022692"/>
    </source>
</evidence>
<evidence type="ECO:0000256" key="7">
    <source>
        <dbReference type="SAM" id="Phobius"/>
    </source>
</evidence>
<comment type="similarity">
    <text evidence="2">Belongs to the UPF0702 family.</text>
</comment>
<sequence length="225" mass="25086">MILTIIRTLILFAVVVVALRLMGKRQIGQLQPYELVIIIMLSELAAIPMENIGIPLFSGLLPILTLLVAGVTLSYISLKNVKARGFICGTPVVLIEGGRIIEKELQRTRFNINDLLEELRSKNFPNISDVEFAILETSGHLSVIPKSQKRPLVPQDLNLSTQYEGLPLTLVIDGQIMDKNLQKARLDPGWLKSELDKFGIKSFKDVLFASLDTEGKLFYQAKAKT</sequence>
<dbReference type="Proteomes" id="UP000298324">
    <property type="component" value="Unassembled WGS sequence"/>
</dbReference>
<comment type="caution">
    <text evidence="9">The sequence shown here is derived from an EMBL/GenBank/DDBJ whole genome shotgun (WGS) entry which is preliminary data.</text>
</comment>
<feature type="transmembrane region" description="Helical" evidence="7">
    <location>
        <begin position="35"/>
        <end position="54"/>
    </location>
</feature>
<dbReference type="RefSeq" id="WP_190259135.1">
    <property type="nucleotide sequence ID" value="NZ_QFGA01000003.1"/>
</dbReference>
<evidence type="ECO:0000256" key="5">
    <source>
        <dbReference type="ARBA" id="ARBA00022989"/>
    </source>
</evidence>
<evidence type="ECO:0000313" key="9">
    <source>
        <dbReference type="EMBL" id="TEB04818.1"/>
    </source>
</evidence>
<evidence type="ECO:0000259" key="8">
    <source>
        <dbReference type="Pfam" id="PF04239"/>
    </source>
</evidence>
<gene>
    <name evidence="9" type="ORF">Psch_03580</name>
</gene>
<keyword evidence="6 7" id="KW-0472">Membrane</keyword>
<dbReference type="InterPro" id="IPR007353">
    <property type="entry name" value="DUF421"/>
</dbReference>
<dbReference type="PANTHER" id="PTHR34582">
    <property type="entry name" value="UPF0702 TRANSMEMBRANE PROTEIN YCAP"/>
    <property type="match status" value="1"/>
</dbReference>